<dbReference type="InterPro" id="IPR023213">
    <property type="entry name" value="CAT-like_dom_sf"/>
</dbReference>
<sequence length="515" mass="57518">MQSIHDAAAEFTPEATTTLSTYRRTLSPNELSYFLPSRAYGLNDMCNRTAFHAPPGLISPQRVCTAWAIMRLRHSLLACRVEMAPGCYDQAEFVYTPPSSSRQALAEATSGVRIFDDVAGQELLRRTFNGPRILSSDCLARLDLARHGEVSPGIHEFHLLWMSTHMITDALAMQQATHSIFETDVELVKLLDQEWRVRWGDARLVHDALVFATEVRLLGRPQSKFCGAAWKVDNHNVQKNFIGGHVFPRTKSPIANTCFIRAMFDESQTAAITAKCKTKRSTRSSTPPKTMYTAINLRRHLTSGPPLTSGLSLALEYHNVMLPTFLPPSIDPRRMFWARSAAAQKQMFKYAHSPLMPRRAVVTNRERGERAKVWARFDDEANGTLPRTPRAPQPPPLGPKGTSPPAVALLGISNAGDMASIYRSDAYPLIKLIEMARGPRRGPGGMLVYTYTFVGRLNLTLMWDAAPFPPGLIEEFWRYVVDGVHEYVLEDSSLKGTAEEADCFVGTLQKVRAKM</sequence>
<evidence type="ECO:0000313" key="3">
    <source>
        <dbReference type="Proteomes" id="UP001215598"/>
    </source>
</evidence>
<evidence type="ECO:0000313" key="2">
    <source>
        <dbReference type="EMBL" id="KAJ7754603.1"/>
    </source>
</evidence>
<keyword evidence="3" id="KW-1185">Reference proteome</keyword>
<dbReference type="Proteomes" id="UP001215598">
    <property type="component" value="Unassembled WGS sequence"/>
</dbReference>
<protein>
    <submittedName>
        <fullName evidence="2">Uncharacterized protein</fullName>
    </submittedName>
</protein>
<gene>
    <name evidence="2" type="ORF">B0H16DRAFT_1690571</name>
</gene>
<feature type="region of interest" description="Disordered" evidence="1">
    <location>
        <begin position="378"/>
        <end position="403"/>
    </location>
</feature>
<organism evidence="2 3">
    <name type="scientific">Mycena metata</name>
    <dbReference type="NCBI Taxonomy" id="1033252"/>
    <lineage>
        <taxon>Eukaryota</taxon>
        <taxon>Fungi</taxon>
        <taxon>Dikarya</taxon>
        <taxon>Basidiomycota</taxon>
        <taxon>Agaricomycotina</taxon>
        <taxon>Agaricomycetes</taxon>
        <taxon>Agaricomycetidae</taxon>
        <taxon>Agaricales</taxon>
        <taxon>Marasmiineae</taxon>
        <taxon>Mycenaceae</taxon>
        <taxon>Mycena</taxon>
    </lineage>
</organism>
<feature type="compositionally biased region" description="Pro residues" evidence="1">
    <location>
        <begin position="389"/>
        <end position="398"/>
    </location>
</feature>
<dbReference type="Gene3D" id="3.30.559.10">
    <property type="entry name" value="Chloramphenicol acetyltransferase-like domain"/>
    <property type="match status" value="1"/>
</dbReference>
<evidence type="ECO:0000256" key="1">
    <source>
        <dbReference type="SAM" id="MobiDB-lite"/>
    </source>
</evidence>
<dbReference type="EMBL" id="JARKIB010000052">
    <property type="protein sequence ID" value="KAJ7754603.1"/>
    <property type="molecule type" value="Genomic_DNA"/>
</dbReference>
<accession>A0AAD7J2T8</accession>
<comment type="caution">
    <text evidence="2">The sequence shown here is derived from an EMBL/GenBank/DDBJ whole genome shotgun (WGS) entry which is preliminary data.</text>
</comment>
<name>A0AAD7J2T8_9AGAR</name>
<reference evidence="2" key="1">
    <citation type="submission" date="2023-03" db="EMBL/GenBank/DDBJ databases">
        <title>Massive genome expansion in bonnet fungi (Mycena s.s.) driven by repeated elements and novel gene families across ecological guilds.</title>
        <authorList>
            <consortium name="Lawrence Berkeley National Laboratory"/>
            <person name="Harder C.B."/>
            <person name="Miyauchi S."/>
            <person name="Viragh M."/>
            <person name="Kuo A."/>
            <person name="Thoen E."/>
            <person name="Andreopoulos B."/>
            <person name="Lu D."/>
            <person name="Skrede I."/>
            <person name="Drula E."/>
            <person name="Henrissat B."/>
            <person name="Morin E."/>
            <person name="Kohler A."/>
            <person name="Barry K."/>
            <person name="LaButti K."/>
            <person name="Morin E."/>
            <person name="Salamov A."/>
            <person name="Lipzen A."/>
            <person name="Mereny Z."/>
            <person name="Hegedus B."/>
            <person name="Baldrian P."/>
            <person name="Stursova M."/>
            <person name="Weitz H."/>
            <person name="Taylor A."/>
            <person name="Grigoriev I.V."/>
            <person name="Nagy L.G."/>
            <person name="Martin F."/>
            <person name="Kauserud H."/>
        </authorList>
    </citation>
    <scope>NUCLEOTIDE SEQUENCE</scope>
    <source>
        <strain evidence="2">CBHHK182m</strain>
    </source>
</reference>
<dbReference type="AlphaFoldDB" id="A0AAD7J2T8"/>
<proteinExistence type="predicted"/>